<proteinExistence type="predicted"/>
<sequence length="554" mass="62460">MKSKYLRPLLLIIGMVALNVLASFFYVRLDLTEDQRYSLSDATKNLLDQLDEEVYVKVYLDGDLNPGFRHLRESVRETLEEFKAQSGGHLEYRFIDPSAETNGEKRNAFYESLTEKGLIPTNVVEGGQDSRTQKLVWPGALLTYQNKETAVQLLKGNISKSAQENLNLSAENIEYTLATALRELTQKEKKKIGLLSTFSKKLNPVRISDLIVALQKHYEIYQVNLQTSPNLGGLDAVLVVKPDQEFSEDDQLKLDQFIVHGGKAMFLIDQVQTDSVGREGVYAQPTNLKLDELLFRYGLRANPVVVKDLLSAEIPLNIGTMGDKANIQLMPWRFYPLLNSFGKSPITRNLDAIYGRYVGSLDTVGAEGIRKTPLLFTSAYTQSLHAPAVIPYNEAGRKPDPTQYNGGPKAVAYLLEGKFSSLFRNRLLPDDPRAKGFALQDQPSKIVVVADGDMALNDFDPKREVPLPLGFDRFSPDRHVYANKDFILNAMDYMLDDNGVITARTKEFKLRPLDKIQVDENRTAWQVLNLLGPLVLIALLGAGWYFWRRKEYAV</sequence>
<dbReference type="InterPro" id="IPR019196">
    <property type="entry name" value="ABC_transp_unknown"/>
</dbReference>
<protein>
    <submittedName>
        <fullName evidence="4">Gliding motility-associated ABC transporter substrate-binding protein GldG</fullName>
    </submittedName>
</protein>
<dbReference type="RefSeq" id="WP_104714690.1">
    <property type="nucleotide sequence ID" value="NZ_PTRA01000003.1"/>
</dbReference>
<feature type="domain" description="ABC-type uncharacterised transport system" evidence="2">
    <location>
        <begin position="189"/>
        <end position="490"/>
    </location>
</feature>
<reference evidence="5" key="1">
    <citation type="submission" date="2018-02" db="EMBL/GenBank/DDBJ databases">
        <title>Genome sequencing of Solimonas sp. HR-BB.</title>
        <authorList>
            <person name="Lee Y."/>
            <person name="Jeon C.O."/>
        </authorList>
    </citation>
    <scope>NUCLEOTIDE SEQUENCE [LARGE SCALE GENOMIC DNA]</scope>
    <source>
        <strain evidence="5">HR-U</strain>
    </source>
</reference>
<name>A0A2S7IIK5_9BACT</name>
<evidence type="ECO:0000259" key="3">
    <source>
        <dbReference type="Pfam" id="PF23357"/>
    </source>
</evidence>
<organism evidence="4 5">
    <name type="scientific">Siphonobacter curvatus</name>
    <dbReference type="NCBI Taxonomy" id="2094562"/>
    <lineage>
        <taxon>Bacteria</taxon>
        <taxon>Pseudomonadati</taxon>
        <taxon>Bacteroidota</taxon>
        <taxon>Cytophagia</taxon>
        <taxon>Cytophagales</taxon>
        <taxon>Cytophagaceae</taxon>
        <taxon>Siphonobacter</taxon>
    </lineage>
</organism>
<evidence type="ECO:0000313" key="4">
    <source>
        <dbReference type="EMBL" id="PQA56139.1"/>
    </source>
</evidence>
<dbReference type="NCBIfam" id="TIGR03521">
    <property type="entry name" value="GldG"/>
    <property type="match status" value="1"/>
</dbReference>
<feature type="transmembrane region" description="Helical" evidence="1">
    <location>
        <begin position="524"/>
        <end position="547"/>
    </location>
</feature>
<keyword evidence="1" id="KW-0812">Transmembrane</keyword>
<dbReference type="EMBL" id="PTRA01000003">
    <property type="protein sequence ID" value="PQA56139.1"/>
    <property type="molecule type" value="Genomic_DNA"/>
</dbReference>
<gene>
    <name evidence="4" type="primary">gldG</name>
    <name evidence="4" type="ORF">C5O19_17440</name>
</gene>
<comment type="caution">
    <text evidence="4">The sequence shown here is derived from an EMBL/GenBank/DDBJ whole genome shotgun (WGS) entry which is preliminary data.</text>
</comment>
<dbReference type="Pfam" id="PF23357">
    <property type="entry name" value="DUF7088"/>
    <property type="match status" value="1"/>
</dbReference>
<dbReference type="AlphaFoldDB" id="A0A2S7IIK5"/>
<accession>A0A2S7IIK5</accession>
<keyword evidence="1" id="KW-0472">Membrane</keyword>
<dbReference type="OrthoDB" id="9777219at2"/>
<keyword evidence="5" id="KW-1185">Reference proteome</keyword>
<dbReference type="InterPro" id="IPR055396">
    <property type="entry name" value="DUF7088"/>
</dbReference>
<dbReference type="Proteomes" id="UP000239590">
    <property type="component" value="Unassembled WGS sequence"/>
</dbReference>
<evidence type="ECO:0000313" key="5">
    <source>
        <dbReference type="Proteomes" id="UP000239590"/>
    </source>
</evidence>
<dbReference type="InterPro" id="IPR019863">
    <property type="entry name" value="Motility-assoc_ABC-rel_GldG"/>
</dbReference>
<evidence type="ECO:0000259" key="2">
    <source>
        <dbReference type="Pfam" id="PF09822"/>
    </source>
</evidence>
<feature type="domain" description="DUF7088" evidence="3">
    <location>
        <begin position="33"/>
        <end position="142"/>
    </location>
</feature>
<evidence type="ECO:0000256" key="1">
    <source>
        <dbReference type="SAM" id="Phobius"/>
    </source>
</evidence>
<dbReference type="Pfam" id="PF09822">
    <property type="entry name" value="ABC_transp_aux"/>
    <property type="match status" value="1"/>
</dbReference>
<keyword evidence="1" id="KW-1133">Transmembrane helix</keyword>